<dbReference type="AlphaFoldDB" id="X8J445"/>
<evidence type="ECO:0000313" key="3">
    <source>
        <dbReference type="Proteomes" id="UP000030108"/>
    </source>
</evidence>
<gene>
    <name evidence="2" type="ORF">RSOL_197340</name>
</gene>
<sequence>MLLKQAFTLCAVPDTPFNLSYGSLTSHKAQKAIRELKNTNPEFYAEIAAGRVVKLSEHDVDSEPKDDSSSVDELSAGDHARIVMESSNAAEAHSRAKVANLEIEKVDNKSLYDPTISEDSTSSATPESTPAKRKLPQCAARVNVSYAQQEWWNQVDLED</sequence>
<accession>X8J445</accession>
<dbReference type="EMBL" id="JATN01000322">
    <property type="protein sequence ID" value="EUC56785.1"/>
    <property type="molecule type" value="Genomic_DNA"/>
</dbReference>
<feature type="region of interest" description="Disordered" evidence="1">
    <location>
        <begin position="56"/>
        <end position="78"/>
    </location>
</feature>
<reference evidence="3" key="1">
    <citation type="journal article" date="2014" name="Genome Announc.">
        <title>Draft genome sequence of the plant-pathogenic soil fungus Rhizoctonia solani anastomosis group 3 strain Rhs1AP.</title>
        <authorList>
            <person name="Cubeta M.A."/>
            <person name="Thomas E."/>
            <person name="Dean R.A."/>
            <person name="Jabaji S."/>
            <person name="Neate S.M."/>
            <person name="Tavantzis S."/>
            <person name="Toda T."/>
            <person name="Vilgalys R."/>
            <person name="Bharathan N."/>
            <person name="Fedorova-Abrams N."/>
            <person name="Pakala S.B."/>
            <person name="Pakala S.M."/>
            <person name="Zafar N."/>
            <person name="Joardar V."/>
            <person name="Losada L."/>
            <person name="Nierman W.C."/>
        </authorList>
    </citation>
    <scope>NUCLEOTIDE SEQUENCE [LARGE SCALE GENOMIC DNA]</scope>
    <source>
        <strain evidence="3">AG-3</strain>
    </source>
</reference>
<evidence type="ECO:0000313" key="2">
    <source>
        <dbReference type="EMBL" id="EUC56785.1"/>
    </source>
</evidence>
<feature type="non-terminal residue" evidence="2">
    <location>
        <position position="159"/>
    </location>
</feature>
<name>X8J445_9AGAM</name>
<evidence type="ECO:0000256" key="1">
    <source>
        <dbReference type="SAM" id="MobiDB-lite"/>
    </source>
</evidence>
<feature type="compositionally biased region" description="Basic and acidic residues" evidence="1">
    <location>
        <begin position="56"/>
        <end position="68"/>
    </location>
</feature>
<organism evidence="2 3">
    <name type="scientific">Rhizoctonia solani AG-3 Rhs1AP</name>
    <dbReference type="NCBI Taxonomy" id="1086054"/>
    <lineage>
        <taxon>Eukaryota</taxon>
        <taxon>Fungi</taxon>
        <taxon>Dikarya</taxon>
        <taxon>Basidiomycota</taxon>
        <taxon>Agaricomycotina</taxon>
        <taxon>Agaricomycetes</taxon>
        <taxon>Cantharellales</taxon>
        <taxon>Ceratobasidiaceae</taxon>
        <taxon>Rhizoctonia</taxon>
    </lineage>
</organism>
<feature type="compositionally biased region" description="Low complexity" evidence="1">
    <location>
        <begin position="117"/>
        <end position="129"/>
    </location>
</feature>
<dbReference type="Proteomes" id="UP000030108">
    <property type="component" value="Unassembled WGS sequence"/>
</dbReference>
<feature type="region of interest" description="Disordered" evidence="1">
    <location>
        <begin position="109"/>
        <end position="136"/>
    </location>
</feature>
<proteinExistence type="predicted"/>
<comment type="caution">
    <text evidence="2">The sequence shown here is derived from an EMBL/GenBank/DDBJ whole genome shotgun (WGS) entry which is preliminary data.</text>
</comment>
<protein>
    <submittedName>
        <fullName evidence="2">Uncharacterized protein</fullName>
    </submittedName>
</protein>